<organism evidence="1 2">
    <name type="scientific">Paenibacillus alvei</name>
    <name type="common">Bacillus alvei</name>
    <dbReference type="NCBI Taxonomy" id="44250"/>
    <lineage>
        <taxon>Bacteria</taxon>
        <taxon>Bacillati</taxon>
        <taxon>Bacillota</taxon>
        <taxon>Bacilli</taxon>
        <taxon>Bacillales</taxon>
        <taxon>Paenibacillaceae</taxon>
        <taxon>Paenibacillus</taxon>
    </lineage>
</organism>
<accession>A0A383R4J8</accession>
<evidence type="ECO:0000313" key="2">
    <source>
        <dbReference type="Proteomes" id="UP000304148"/>
    </source>
</evidence>
<dbReference type="AlphaFoldDB" id="A0A383R4J8"/>
<sequence>MFFTLLLLRKPIDSKKGRVSGYILYPNSAFLFFRVLRTVFDDCLYVTSSYEPLFA</sequence>
<gene>
    <name evidence="1" type="ORF">PBLR_10299</name>
</gene>
<evidence type="ECO:0000313" key="1">
    <source>
        <dbReference type="EMBL" id="SYX81880.1"/>
    </source>
</evidence>
<dbReference type="Proteomes" id="UP000304148">
    <property type="component" value="Chromosome"/>
</dbReference>
<protein>
    <submittedName>
        <fullName evidence="1">Uncharacterized protein</fullName>
    </submittedName>
</protein>
<reference evidence="2" key="1">
    <citation type="submission" date="2018-08" db="EMBL/GenBank/DDBJ databases">
        <authorList>
            <person name="Chevrot R."/>
        </authorList>
    </citation>
    <scope>NUCLEOTIDE SEQUENCE [LARGE SCALE GENOMIC DNA]</scope>
</reference>
<dbReference type="EMBL" id="LS992241">
    <property type="protein sequence ID" value="SYX81880.1"/>
    <property type="molecule type" value="Genomic_DNA"/>
</dbReference>
<name>A0A383R4J8_PAEAL</name>
<proteinExistence type="predicted"/>